<reference evidence="2 3" key="1">
    <citation type="submission" date="2020-02" db="EMBL/GenBank/DDBJ databases">
        <authorList>
            <person name="Ma Q."/>
            <person name="Huang Y."/>
            <person name="Song X."/>
            <person name="Pei D."/>
        </authorList>
    </citation>
    <scope>NUCLEOTIDE SEQUENCE [LARGE SCALE GENOMIC DNA]</scope>
    <source>
        <strain evidence="2">Sxm20200214</strain>
        <tissue evidence="2">Leaf</tissue>
    </source>
</reference>
<dbReference type="AlphaFoldDB" id="A0A8X7TXV2"/>
<feature type="compositionally biased region" description="Acidic residues" evidence="1">
    <location>
        <begin position="1"/>
        <end position="13"/>
    </location>
</feature>
<organism evidence="2 3">
    <name type="scientific">Brassica carinata</name>
    <name type="common">Ethiopian mustard</name>
    <name type="synonym">Abyssinian cabbage</name>
    <dbReference type="NCBI Taxonomy" id="52824"/>
    <lineage>
        <taxon>Eukaryota</taxon>
        <taxon>Viridiplantae</taxon>
        <taxon>Streptophyta</taxon>
        <taxon>Embryophyta</taxon>
        <taxon>Tracheophyta</taxon>
        <taxon>Spermatophyta</taxon>
        <taxon>Magnoliopsida</taxon>
        <taxon>eudicotyledons</taxon>
        <taxon>Gunneridae</taxon>
        <taxon>Pentapetalae</taxon>
        <taxon>rosids</taxon>
        <taxon>malvids</taxon>
        <taxon>Brassicales</taxon>
        <taxon>Brassicaceae</taxon>
        <taxon>Brassiceae</taxon>
        <taxon>Brassica</taxon>
    </lineage>
</organism>
<accession>A0A8X7TXV2</accession>
<proteinExistence type="predicted"/>
<dbReference type="EMBL" id="JAAMPC010000015">
    <property type="protein sequence ID" value="KAG2256041.1"/>
    <property type="molecule type" value="Genomic_DNA"/>
</dbReference>
<dbReference type="OrthoDB" id="10405238at2759"/>
<evidence type="ECO:0000313" key="3">
    <source>
        <dbReference type="Proteomes" id="UP000886595"/>
    </source>
</evidence>
<evidence type="ECO:0000256" key="1">
    <source>
        <dbReference type="SAM" id="MobiDB-lite"/>
    </source>
</evidence>
<evidence type="ECO:0000313" key="2">
    <source>
        <dbReference type="EMBL" id="KAG2256041.1"/>
    </source>
</evidence>
<feature type="region of interest" description="Disordered" evidence="1">
    <location>
        <begin position="1"/>
        <end position="33"/>
    </location>
</feature>
<protein>
    <submittedName>
        <fullName evidence="2">Uncharacterized protein</fullName>
    </submittedName>
</protein>
<dbReference type="Proteomes" id="UP000886595">
    <property type="component" value="Unassembled WGS sequence"/>
</dbReference>
<name>A0A8X7TXV2_BRACI</name>
<comment type="caution">
    <text evidence="2">The sequence shown here is derived from an EMBL/GenBank/DDBJ whole genome shotgun (WGS) entry which is preliminary data.</text>
</comment>
<gene>
    <name evidence="2" type="ORF">Bca52824_075335</name>
</gene>
<sequence length="176" mass="18989">MVTVENDDVEGGEGEATASSHTSVDGRETSEEEIVNEVGCSGNGIATSLWDVALTSFTLHGFDARCTHLAPSWSLRFSKVVDGMLGPERVRYLAARGRSGTEWVSYLALVGLSTLHSSRAGASGRFSTSLYYSLNIESSIENSKSSSHQKEKQSVESAALKTYTAYLLQDKCASFF</sequence>
<keyword evidence="3" id="KW-1185">Reference proteome</keyword>